<dbReference type="AlphaFoldDB" id="A0A164K6V0"/>
<keyword evidence="3 6" id="KW-0732">Signal</keyword>
<protein>
    <submittedName>
        <fullName evidence="8">Copper resistance protein D</fullName>
    </submittedName>
</protein>
<evidence type="ECO:0000256" key="5">
    <source>
        <dbReference type="SAM" id="Phobius"/>
    </source>
</evidence>
<comment type="subcellular location">
    <subcellularLocation>
        <location evidence="1">Cell envelope</location>
    </subcellularLocation>
</comment>
<evidence type="ECO:0000256" key="3">
    <source>
        <dbReference type="ARBA" id="ARBA00022729"/>
    </source>
</evidence>
<feature type="transmembrane region" description="Helical" evidence="5">
    <location>
        <begin position="312"/>
        <end position="335"/>
    </location>
</feature>
<reference evidence="8 9" key="1">
    <citation type="submission" date="2015-09" db="EMBL/GenBank/DDBJ databases">
        <title>Bacillus cereus food isolates.</title>
        <authorList>
            <person name="Boekhorst J."/>
        </authorList>
    </citation>
    <scope>NUCLEOTIDE SEQUENCE [LARGE SCALE GENOMIC DNA]</scope>
    <source>
        <strain evidence="8 9">B4088</strain>
    </source>
</reference>
<dbReference type="InterPro" id="IPR032694">
    <property type="entry name" value="CopC/D"/>
</dbReference>
<dbReference type="PATRIC" id="fig|1396.535.peg.5243"/>
<dbReference type="Pfam" id="PF04234">
    <property type="entry name" value="CopC"/>
    <property type="match status" value="1"/>
</dbReference>
<feature type="signal peptide" evidence="6">
    <location>
        <begin position="1"/>
        <end position="25"/>
    </location>
</feature>
<proteinExistence type="predicted"/>
<evidence type="ECO:0000256" key="2">
    <source>
        <dbReference type="ARBA" id="ARBA00022723"/>
    </source>
</evidence>
<evidence type="ECO:0000259" key="7">
    <source>
        <dbReference type="Pfam" id="PF04234"/>
    </source>
</evidence>
<dbReference type="GO" id="GO:0005507">
    <property type="term" value="F:copper ion binding"/>
    <property type="evidence" value="ECO:0007669"/>
    <property type="project" value="InterPro"/>
</dbReference>
<dbReference type="EMBL" id="LJKE01000141">
    <property type="protein sequence ID" value="KZD48193.1"/>
    <property type="molecule type" value="Genomic_DNA"/>
</dbReference>
<gene>
    <name evidence="8" type="ORF">B4088_6658</name>
</gene>
<feature type="transmembrane region" description="Helical" evidence="5">
    <location>
        <begin position="188"/>
        <end position="207"/>
    </location>
</feature>
<feature type="transmembrane region" description="Helical" evidence="5">
    <location>
        <begin position="274"/>
        <end position="300"/>
    </location>
</feature>
<feature type="transmembrane region" description="Helical" evidence="5">
    <location>
        <begin position="213"/>
        <end position="235"/>
    </location>
</feature>
<dbReference type="InterPro" id="IPR007348">
    <property type="entry name" value="CopC_dom"/>
</dbReference>
<keyword evidence="4" id="KW-0186">Copper</keyword>
<dbReference type="GO" id="GO:0030313">
    <property type="term" value="C:cell envelope"/>
    <property type="evidence" value="ECO:0007669"/>
    <property type="project" value="UniProtKB-SubCell"/>
</dbReference>
<evidence type="ECO:0000256" key="6">
    <source>
        <dbReference type="SAM" id="SignalP"/>
    </source>
</evidence>
<keyword evidence="5" id="KW-0812">Transmembrane</keyword>
<accession>A0A164K6V0</accession>
<keyword evidence="2" id="KW-0479">Metal-binding</keyword>
<dbReference type="InterPro" id="IPR014755">
    <property type="entry name" value="Cu-Rt/internalin_Ig-like"/>
</dbReference>
<dbReference type="Proteomes" id="UP000076482">
    <property type="component" value="Unassembled WGS sequence"/>
</dbReference>
<keyword evidence="5" id="KW-0472">Membrane</keyword>
<evidence type="ECO:0000256" key="4">
    <source>
        <dbReference type="ARBA" id="ARBA00023008"/>
    </source>
</evidence>
<feature type="transmembrane region" description="Helical" evidence="5">
    <location>
        <begin position="385"/>
        <end position="402"/>
    </location>
</feature>
<evidence type="ECO:0000313" key="8">
    <source>
        <dbReference type="EMBL" id="KZD48193.1"/>
    </source>
</evidence>
<organism evidence="8 9">
    <name type="scientific">Bacillus cereus</name>
    <dbReference type="NCBI Taxonomy" id="1396"/>
    <lineage>
        <taxon>Bacteria</taxon>
        <taxon>Bacillati</taxon>
        <taxon>Bacillota</taxon>
        <taxon>Bacilli</taxon>
        <taxon>Bacillales</taxon>
        <taxon>Bacillaceae</taxon>
        <taxon>Bacillus</taxon>
        <taxon>Bacillus cereus group</taxon>
    </lineage>
</organism>
<dbReference type="GO" id="GO:0046688">
    <property type="term" value="P:response to copper ion"/>
    <property type="evidence" value="ECO:0007669"/>
    <property type="project" value="InterPro"/>
</dbReference>
<dbReference type="PANTHER" id="PTHR34820:SF4">
    <property type="entry name" value="INNER MEMBRANE PROTEIN YEBZ"/>
    <property type="match status" value="1"/>
</dbReference>
<dbReference type="GO" id="GO:0006825">
    <property type="term" value="P:copper ion transport"/>
    <property type="evidence" value="ECO:0007669"/>
    <property type="project" value="InterPro"/>
</dbReference>
<dbReference type="RefSeq" id="WP_063263761.1">
    <property type="nucleotide sequence ID" value="NZ_LJKE01000141.1"/>
</dbReference>
<dbReference type="SUPFAM" id="SSF81296">
    <property type="entry name" value="E set domains"/>
    <property type="match status" value="1"/>
</dbReference>
<dbReference type="Gene3D" id="2.60.40.1220">
    <property type="match status" value="1"/>
</dbReference>
<dbReference type="InterPro" id="IPR014756">
    <property type="entry name" value="Ig_E-set"/>
</dbReference>
<evidence type="ECO:0000313" key="9">
    <source>
        <dbReference type="Proteomes" id="UP000076482"/>
    </source>
</evidence>
<evidence type="ECO:0000256" key="1">
    <source>
        <dbReference type="ARBA" id="ARBA00004196"/>
    </source>
</evidence>
<dbReference type="PANTHER" id="PTHR34820">
    <property type="entry name" value="INNER MEMBRANE PROTEIN YEBZ"/>
    <property type="match status" value="1"/>
</dbReference>
<feature type="chain" id="PRO_5007851125" evidence="6">
    <location>
        <begin position="26"/>
        <end position="414"/>
    </location>
</feature>
<dbReference type="GO" id="GO:0005886">
    <property type="term" value="C:plasma membrane"/>
    <property type="evidence" value="ECO:0007669"/>
    <property type="project" value="TreeGrafter"/>
</dbReference>
<name>A0A164K6V0_BACCE</name>
<feature type="transmembrane region" description="Helical" evidence="5">
    <location>
        <begin position="149"/>
        <end position="167"/>
    </location>
</feature>
<dbReference type="GO" id="GO:0042597">
    <property type="term" value="C:periplasmic space"/>
    <property type="evidence" value="ECO:0007669"/>
    <property type="project" value="InterPro"/>
</dbReference>
<feature type="domain" description="CopC" evidence="7">
    <location>
        <begin position="26"/>
        <end position="120"/>
    </location>
</feature>
<feature type="transmembrane region" description="Helical" evidence="5">
    <location>
        <begin position="242"/>
        <end position="262"/>
    </location>
</feature>
<comment type="caution">
    <text evidence="8">The sequence shown here is derived from an EMBL/GenBank/DDBJ whole genome shotgun (WGS) entry which is preliminary data.</text>
</comment>
<feature type="transmembrane region" description="Helical" evidence="5">
    <location>
        <begin position="347"/>
        <end position="365"/>
    </location>
</feature>
<keyword evidence="5" id="KW-1133">Transmembrane helix</keyword>
<sequence length="414" mass="46713">MLYRMIVFILTSVSIFLFSHSSVFAHTGVIGITPKEGEVLTVQPEQIILEFSEPVTGNVVNIELLDPSAKRVQVSKVEILDNPTKIKVKIPNLNNGTYTVRWSMISADGHPSEGGYPFSIGEDVQTNAVVEGNVSGNGSVFSDVMIVTLRYIVEGMILIGAGVKWLDMFVKRYRLPSILQRMKNMKKIFFFILVVGLIAELIVYKSIMPKGSLLIHSPFSVIIMIQLLLLVFMSLQHMGNEWYALIWGFLVASFSFTGHVWITNPNWAAVIIRMIHVMSIAVWLGALIYLALVIAWTTLYKITFDQKRFRKHFSIIAGTSFILAFLSGELIVFLQTRNWVLFNFNSIWTNLLNIKILTVCIITIVAWRQTKTWGKDIGTVNRRLLLLEIVLAILVLLAGIWMSQVSFPLNSIIS</sequence>